<sequence length="1250" mass="135366">MLKFGTTSVATHAKRPEKPTLESGETPRKAGKEACETRSSYWSRTPIPDTLACPGCREMLAKVCLITLFAPLLVSIFPRTTGAIIKLSQSARKLLHVALKFCAYFKSSITRPRKLIVCAAEYGRRGADGRSASVPSSGMPGGDIRVRLSYAPEKQNSVQVGGEGTLNGTRWEVRRDQNLFLNVKGGDGGNGGRGENGQQGGQGSRGLDATKHSDATPGGPGAPGGNGGYGTDGANGADAGNIFITVAEDDLDTLSSVFWELNGGKGGFSGTHGQPGEGGVGGQGGRGGRWDDRVGDHTRTITRGNAASGPQGPPGMPPATYLSGGQSGRTGSSQVRVIKRDLTEATYPKRYMLKVVSFDVVDENEDAINEPGEHIYIRNLIVENFGGMPSPKYNPIKIAVHGSEWLEPVTATFLPEEIQVGARVKVPGEIKALIKNETANRAPSSSLFIHHEVSLIASFERLERALPEFHVGGGAPIQIQYPLQLSPPRHLDCVAKGDNVRFSWTLKNISTKPYGVQTQHGRYAATRLTDPDSVFNLKYASGESSADDVIDELLPGAEVPIDQDLMVSSSAMEYSDSVLTLDLMLSDPSKVQKGTPSVLSARSVMTHLIKMQISGIYQYNPRSRYLLVVNSGTPNKAIHQIIKFIRTGLQLDVDIYNISLTGSFIDPETNTNVLSRYEGKSIIIYGNSLPYFRAGNRNPWDLMDAWEVCRLAKAGTNFLFASATDPNSLHQWGSVLAFPTPSTATPSSINAENLASLLENLKPGKSAPDNTHTYHKFTAKMNPAFGCFSNLESTLLKNSHAAAKKLNKAYPLRRYIARPDLVTDAKKSSGSVIVSEGLSKSANILASKLPHPELEWITEYHMYTIVSCLPFSDQARIFWNLVGQWDKQGLPSTTVYNGLPHLLESKPIDLPVYAINEKVFTAICMSIEFKIGTEITRYCDKPSWPSPISAADIMAHLPLLSQLFTVTPPSTLLSSTERSEFLVSTLGTIAGALRPIGFSQGWNNIFGIKIRKSQVRSQTTQSMNLALSRIFAPDALSTVQKSIQTAAKDTKQAIKKSKQPDNNLSLVLRSKFDAFTNTTGAVPDDLTEGTATNYTISQGWSRNDLLTHRQKHAGRHNKIVADEAHSRNVIAEHLNPEDEDEDEDGDEDEIRRHEVPPSTQTGAAYHEKAQQAFVEQVMAQSSNALSPTSPVEMPTPAFSPVSPVTPAELPSFDPDKISTIVTVAPAELPASQNEKLAAQPTVTAVELQAN</sequence>
<dbReference type="AlphaFoldDB" id="A0A6A6YX93"/>
<dbReference type="Pfam" id="PF25560">
    <property type="entry name" value="DUF7932"/>
    <property type="match status" value="1"/>
</dbReference>
<feature type="compositionally biased region" description="Gly residues" evidence="1">
    <location>
        <begin position="185"/>
        <end position="204"/>
    </location>
</feature>
<protein>
    <recommendedName>
        <fullName evidence="2">DUF7932 domain-containing protein</fullName>
    </recommendedName>
</protein>
<reference evidence="5" key="3">
    <citation type="submission" date="2025-04" db="UniProtKB">
        <authorList>
            <consortium name="RefSeq"/>
        </authorList>
    </citation>
    <scope>IDENTIFICATION</scope>
    <source>
        <strain evidence="5">CBS 304.34</strain>
    </source>
</reference>
<dbReference type="RefSeq" id="XP_033579558.1">
    <property type="nucleotide sequence ID" value="XM_033723475.1"/>
</dbReference>
<feature type="region of interest" description="Disordered" evidence="1">
    <location>
        <begin position="266"/>
        <end position="288"/>
    </location>
</feature>
<gene>
    <name evidence="3 5" type="ORF">BDZ99DRAFT_496977</name>
</gene>
<keyword evidence="4" id="KW-1185">Reference proteome</keyword>
<dbReference type="InterPro" id="IPR057692">
    <property type="entry name" value="DUF7932"/>
</dbReference>
<feature type="compositionally biased region" description="Polar residues" evidence="1">
    <location>
        <begin position="1"/>
        <end position="10"/>
    </location>
</feature>
<dbReference type="OrthoDB" id="5319158at2759"/>
<feature type="compositionally biased region" description="Gly residues" evidence="1">
    <location>
        <begin position="218"/>
        <end position="233"/>
    </location>
</feature>
<dbReference type="EMBL" id="MU003697">
    <property type="protein sequence ID" value="KAF2812594.1"/>
    <property type="molecule type" value="Genomic_DNA"/>
</dbReference>
<dbReference type="GeneID" id="54464368"/>
<accession>A0A6A6YX93</accession>
<organism evidence="3">
    <name type="scientific">Mytilinidion resinicola</name>
    <dbReference type="NCBI Taxonomy" id="574789"/>
    <lineage>
        <taxon>Eukaryota</taxon>
        <taxon>Fungi</taxon>
        <taxon>Dikarya</taxon>
        <taxon>Ascomycota</taxon>
        <taxon>Pezizomycotina</taxon>
        <taxon>Dothideomycetes</taxon>
        <taxon>Pleosporomycetidae</taxon>
        <taxon>Mytilinidiales</taxon>
        <taxon>Mytilinidiaceae</taxon>
        <taxon>Mytilinidion</taxon>
    </lineage>
</organism>
<evidence type="ECO:0000313" key="5">
    <source>
        <dbReference type="RefSeq" id="XP_033579558.1"/>
    </source>
</evidence>
<feature type="compositionally biased region" description="Gly residues" evidence="1">
    <location>
        <begin position="266"/>
        <end position="287"/>
    </location>
</feature>
<feature type="domain" description="DUF7932" evidence="2">
    <location>
        <begin position="353"/>
        <end position="481"/>
    </location>
</feature>
<evidence type="ECO:0000313" key="3">
    <source>
        <dbReference type="EMBL" id="KAF2812594.1"/>
    </source>
</evidence>
<feature type="region of interest" description="Disordered" evidence="1">
    <location>
        <begin position="182"/>
        <end position="233"/>
    </location>
</feature>
<dbReference type="Proteomes" id="UP000504636">
    <property type="component" value="Unplaced"/>
</dbReference>
<evidence type="ECO:0000259" key="2">
    <source>
        <dbReference type="Pfam" id="PF25560"/>
    </source>
</evidence>
<name>A0A6A6YX93_9PEZI</name>
<evidence type="ECO:0000256" key="1">
    <source>
        <dbReference type="SAM" id="MobiDB-lite"/>
    </source>
</evidence>
<feature type="region of interest" description="Disordered" evidence="1">
    <location>
        <begin position="1116"/>
        <end position="1161"/>
    </location>
</feature>
<feature type="region of interest" description="Disordered" evidence="1">
    <location>
        <begin position="1"/>
        <end position="31"/>
    </location>
</feature>
<reference evidence="3 5" key="1">
    <citation type="journal article" date="2020" name="Stud. Mycol.">
        <title>101 Dothideomycetes genomes: a test case for predicting lifestyles and emergence of pathogens.</title>
        <authorList>
            <person name="Haridas S."/>
            <person name="Albert R."/>
            <person name="Binder M."/>
            <person name="Bloem J."/>
            <person name="Labutti K."/>
            <person name="Salamov A."/>
            <person name="Andreopoulos B."/>
            <person name="Baker S."/>
            <person name="Barry K."/>
            <person name="Bills G."/>
            <person name="Bluhm B."/>
            <person name="Cannon C."/>
            <person name="Castanera R."/>
            <person name="Culley D."/>
            <person name="Daum C."/>
            <person name="Ezra D."/>
            <person name="Gonzalez J."/>
            <person name="Henrissat B."/>
            <person name="Kuo A."/>
            <person name="Liang C."/>
            <person name="Lipzen A."/>
            <person name="Lutzoni F."/>
            <person name="Magnuson J."/>
            <person name="Mondo S."/>
            <person name="Nolan M."/>
            <person name="Ohm R."/>
            <person name="Pangilinan J."/>
            <person name="Park H.-J."/>
            <person name="Ramirez L."/>
            <person name="Alfaro M."/>
            <person name="Sun H."/>
            <person name="Tritt A."/>
            <person name="Yoshinaga Y."/>
            <person name="Zwiers L.-H."/>
            <person name="Turgeon B."/>
            <person name="Goodwin S."/>
            <person name="Spatafora J."/>
            <person name="Crous P."/>
            <person name="Grigoriev I."/>
        </authorList>
    </citation>
    <scope>NUCLEOTIDE SEQUENCE</scope>
    <source>
        <strain evidence="3 5">CBS 304.34</strain>
    </source>
</reference>
<evidence type="ECO:0000313" key="4">
    <source>
        <dbReference type="Proteomes" id="UP000504636"/>
    </source>
</evidence>
<feature type="compositionally biased region" description="Acidic residues" evidence="1">
    <location>
        <begin position="1137"/>
        <end position="1148"/>
    </location>
</feature>
<reference evidence="5" key="2">
    <citation type="submission" date="2020-04" db="EMBL/GenBank/DDBJ databases">
        <authorList>
            <consortium name="NCBI Genome Project"/>
        </authorList>
    </citation>
    <scope>NUCLEOTIDE SEQUENCE</scope>
    <source>
        <strain evidence="5">CBS 304.34</strain>
    </source>
</reference>
<feature type="compositionally biased region" description="Basic and acidic residues" evidence="1">
    <location>
        <begin position="14"/>
        <end position="31"/>
    </location>
</feature>
<proteinExistence type="predicted"/>